<evidence type="ECO:0000256" key="2">
    <source>
        <dbReference type="ARBA" id="ARBA00022737"/>
    </source>
</evidence>
<feature type="domain" description="PTS EIIB type-2" evidence="7">
    <location>
        <begin position="415"/>
        <end position="503"/>
    </location>
</feature>
<evidence type="ECO:0000259" key="7">
    <source>
        <dbReference type="PROSITE" id="PS51099"/>
    </source>
</evidence>
<dbReference type="SUPFAM" id="SSF55804">
    <property type="entry name" value="Phoshotransferase/anion transport protein"/>
    <property type="match status" value="1"/>
</dbReference>
<evidence type="ECO:0000256" key="3">
    <source>
        <dbReference type="ARBA" id="ARBA00023015"/>
    </source>
</evidence>
<dbReference type="GO" id="GO:0009401">
    <property type="term" value="P:phosphoenolpyruvate-dependent sugar phosphotransferase system"/>
    <property type="evidence" value="ECO:0007669"/>
    <property type="project" value="InterPro"/>
</dbReference>
<dbReference type="CDD" id="cd05568">
    <property type="entry name" value="PTS_IIB_bgl_like"/>
    <property type="match status" value="1"/>
</dbReference>
<dbReference type="PROSITE" id="PS51099">
    <property type="entry name" value="PTS_EIIB_TYPE_2"/>
    <property type="match status" value="1"/>
</dbReference>
<dbReference type="RefSeq" id="WP_061947553.1">
    <property type="nucleotide sequence ID" value="NZ_LTAO01000002.1"/>
</dbReference>
<dbReference type="GO" id="GO:0008982">
    <property type="term" value="F:protein-N(PI)-phosphohistidine-sugar phosphotransferase activity"/>
    <property type="evidence" value="ECO:0007669"/>
    <property type="project" value="InterPro"/>
</dbReference>
<keyword evidence="5" id="KW-0804">Transcription</keyword>
<keyword evidence="1" id="KW-0808">Transferase</keyword>
<dbReference type="InterPro" id="IPR036095">
    <property type="entry name" value="PTS_EIIB-like_sf"/>
</dbReference>
<dbReference type="InterPro" id="IPR013011">
    <property type="entry name" value="PTS_EIIB_2"/>
</dbReference>
<comment type="caution">
    <text evidence="9">The sequence shown here is derived from an EMBL/GenBank/DDBJ whole genome shotgun (WGS) entry which is preliminary data.</text>
</comment>
<dbReference type="InterPro" id="IPR002178">
    <property type="entry name" value="PTS_EIIA_type-2_dom"/>
</dbReference>
<proteinExistence type="predicted"/>
<evidence type="ECO:0000313" key="9">
    <source>
        <dbReference type="EMBL" id="KYG34386.1"/>
    </source>
</evidence>
<dbReference type="Proteomes" id="UP000075806">
    <property type="component" value="Unassembled WGS sequence"/>
</dbReference>
<dbReference type="PROSITE" id="PS51372">
    <property type="entry name" value="PRD_2"/>
    <property type="match status" value="2"/>
</dbReference>
<dbReference type="OrthoDB" id="9776005at2"/>
<keyword evidence="4" id="KW-0010">Activator</keyword>
<accession>A0A162F343</accession>
<dbReference type="InterPro" id="IPR013196">
    <property type="entry name" value="HTH_11"/>
</dbReference>
<dbReference type="Pfam" id="PF08279">
    <property type="entry name" value="HTH_11"/>
    <property type="match status" value="1"/>
</dbReference>
<name>A0A162F343_9BACI</name>
<dbReference type="SUPFAM" id="SSF52794">
    <property type="entry name" value="PTS system IIB component-like"/>
    <property type="match status" value="1"/>
</dbReference>
<reference evidence="9" key="1">
    <citation type="submission" date="2016-02" db="EMBL/GenBank/DDBJ databases">
        <title>Genome sequence of Bacillus trypoxylicola KCTC 13244(T).</title>
        <authorList>
            <person name="Jeong H."/>
            <person name="Park S.-H."/>
            <person name="Choi S.-K."/>
        </authorList>
    </citation>
    <scope>NUCLEOTIDE SEQUENCE [LARGE SCALE GENOMIC DNA]</scope>
    <source>
        <strain evidence="9">KCTC 13244</strain>
    </source>
</reference>
<keyword evidence="2" id="KW-0677">Repeat</keyword>
<dbReference type="Gene3D" id="3.40.50.2300">
    <property type="match status" value="1"/>
</dbReference>
<dbReference type="PANTHER" id="PTHR30185">
    <property type="entry name" value="CRYPTIC BETA-GLUCOSIDE BGL OPERON ANTITERMINATOR"/>
    <property type="match status" value="1"/>
</dbReference>
<evidence type="ECO:0000259" key="8">
    <source>
        <dbReference type="PROSITE" id="PS51372"/>
    </source>
</evidence>
<feature type="domain" description="PRD" evidence="8">
    <location>
        <begin position="308"/>
        <end position="412"/>
    </location>
</feature>
<dbReference type="EMBL" id="LTAO01000002">
    <property type="protein sequence ID" value="KYG34386.1"/>
    <property type="molecule type" value="Genomic_DNA"/>
</dbReference>
<gene>
    <name evidence="9" type="ORF">AZF04_14440</name>
</gene>
<feature type="domain" description="PTS EIIA type-2" evidence="6">
    <location>
        <begin position="531"/>
        <end position="685"/>
    </location>
</feature>
<keyword evidence="10" id="KW-1185">Reference proteome</keyword>
<dbReference type="AlphaFoldDB" id="A0A162F343"/>
<organism evidence="9 10">
    <name type="scientific">Alkalihalobacillus trypoxylicola</name>
    <dbReference type="NCBI Taxonomy" id="519424"/>
    <lineage>
        <taxon>Bacteria</taxon>
        <taxon>Bacillati</taxon>
        <taxon>Bacillota</taxon>
        <taxon>Bacilli</taxon>
        <taxon>Bacillales</taxon>
        <taxon>Bacillaceae</taxon>
        <taxon>Alkalihalobacillus</taxon>
    </lineage>
</organism>
<evidence type="ECO:0000256" key="4">
    <source>
        <dbReference type="ARBA" id="ARBA00023159"/>
    </source>
</evidence>
<dbReference type="InterPro" id="IPR050661">
    <property type="entry name" value="BglG_antiterminators"/>
</dbReference>
<sequence>MYISARERAILKRLVLDREKSHTLSRIADALEVSTRTIQRDLRGIEDILKSYQLSLVKNAQGMTVTGTKVATEKLESFLRTLDHEEYTPEERQMVLLSVLLHRREPVKLFALANELNVTVATVSHDLTKVEGWLEQFQLKLIRKRGYGVEIVGNEVTIRRALSKLISENINEDYFYHAIREEEDSISTDPISKRLLHYVDLPTIKKIKDSISSWRKSFHDEIADSSYVGLIVHLALAIERLKQGERIELEQHYLQTFKNYKEFEMAESLAKKLENLFEISIPETEIGYITMHLRGAKWLHMEEDVFEDLDLHLAGKVKEMVERLGIELDVSFTHSDLIQGLIAHLRPALYRIHQKMKIQNPLLSKIKSDYQSLFEQVQKVVQEVFEPLYIPDEEIGFLVMHFGSVLEELKRETELRALVICSSGIGSSKLLASRLNKEFPEITLLKNVSLFELRHLNTDDYDLIISTIPIQGMERYFLVNPFLSKAEVVKIREYLENYVSTNKKKEPIEDTKRKTNVIRSKEDEWFFQKLKTMNEDIYQILHTFELKKWEEESFEKNLYITCQDYQKRNMVTSSTEVFHALLDREKIGSLAIPNTSLALFHCKHPTIQVPSFSIYQLKHPVEKRAMDNEMVLVNRVLVLLAPEPFDSFRLTLMSYISGLLVEEEDAIETFETKNEQEIYQYLGAAFKLYVQKQL</sequence>
<dbReference type="Gene3D" id="1.10.10.10">
    <property type="entry name" value="Winged helix-like DNA-binding domain superfamily/Winged helix DNA-binding domain"/>
    <property type="match status" value="2"/>
</dbReference>
<evidence type="ECO:0000313" key="10">
    <source>
        <dbReference type="Proteomes" id="UP000075806"/>
    </source>
</evidence>
<dbReference type="Gene3D" id="1.10.1790.10">
    <property type="entry name" value="PRD domain"/>
    <property type="match status" value="2"/>
</dbReference>
<dbReference type="PANTHER" id="PTHR30185:SF18">
    <property type="entry name" value="TRANSCRIPTIONAL REGULATOR MTLR"/>
    <property type="match status" value="1"/>
</dbReference>
<dbReference type="GO" id="GO:0006355">
    <property type="term" value="P:regulation of DNA-templated transcription"/>
    <property type="evidence" value="ECO:0007669"/>
    <property type="project" value="InterPro"/>
</dbReference>
<dbReference type="STRING" id="519424.AZF04_14440"/>
<dbReference type="InterPro" id="IPR007737">
    <property type="entry name" value="Mga_HTH"/>
</dbReference>
<keyword evidence="3" id="KW-0805">Transcription regulation</keyword>
<protein>
    <submittedName>
        <fullName evidence="9">Transcriptional antiterminator</fullName>
    </submittedName>
</protein>
<dbReference type="Pfam" id="PF00874">
    <property type="entry name" value="PRD"/>
    <property type="match status" value="2"/>
</dbReference>
<dbReference type="Pfam" id="PF05043">
    <property type="entry name" value="Mga"/>
    <property type="match status" value="1"/>
</dbReference>
<dbReference type="PROSITE" id="PS51094">
    <property type="entry name" value="PTS_EIIA_TYPE_2"/>
    <property type="match status" value="1"/>
</dbReference>
<dbReference type="Pfam" id="PF00359">
    <property type="entry name" value="PTS_EIIA_2"/>
    <property type="match status" value="1"/>
</dbReference>
<dbReference type="InterPro" id="IPR036634">
    <property type="entry name" value="PRD_sf"/>
</dbReference>
<dbReference type="Gene3D" id="3.40.930.10">
    <property type="entry name" value="Mannitol-specific EII, Chain A"/>
    <property type="match status" value="1"/>
</dbReference>
<dbReference type="SUPFAM" id="SSF63520">
    <property type="entry name" value="PTS-regulatory domain, PRD"/>
    <property type="match status" value="2"/>
</dbReference>
<dbReference type="InterPro" id="IPR036388">
    <property type="entry name" value="WH-like_DNA-bd_sf"/>
</dbReference>
<evidence type="ECO:0000256" key="5">
    <source>
        <dbReference type="ARBA" id="ARBA00023163"/>
    </source>
</evidence>
<dbReference type="InterPro" id="IPR011608">
    <property type="entry name" value="PRD"/>
</dbReference>
<evidence type="ECO:0000256" key="1">
    <source>
        <dbReference type="ARBA" id="ARBA00022679"/>
    </source>
</evidence>
<feature type="domain" description="PRD" evidence="8">
    <location>
        <begin position="198"/>
        <end position="303"/>
    </location>
</feature>
<evidence type="ECO:0000259" key="6">
    <source>
        <dbReference type="PROSITE" id="PS51094"/>
    </source>
</evidence>
<dbReference type="InterPro" id="IPR016152">
    <property type="entry name" value="PTrfase/Anion_transptr"/>
</dbReference>